<evidence type="ECO:0000313" key="1">
    <source>
        <dbReference type="Proteomes" id="UP000035681"/>
    </source>
</evidence>
<accession>A0A0K0EPL1</accession>
<proteinExistence type="predicted"/>
<name>A0A0K0EPL1_STRER</name>
<sequence length="886" mass="99853">MKKSFPYLNVVSGVKNEPSSSQNMNLLQIQDNLSILANNPNLQSTSSNPSSSNLINSFSIASGGLQPNLRPNINLNYTNSFENLGNINSIVQLNSSIPQNIYQQQPSNTSNLINHDININQSQSKYPNLKSFLSTNNSLNLNSNFQRSLPQTNNFNENSTLPSVGINSNLPTLHPLIPVPHFTLESFNKVNLNLSFSEEKNGYDLPFNDITSLRFFYNYGIQQFQNLLNKQQIVKNTENSSQQLIPVIQQNPLNENPFINNSEFSIFPGTSNNITTPTTLNNINLSTNISRNNISLDSQNKSTIDLDSITKLLQHQQTLPQESHNLLQKTNSTFSGHSLQLKNQQNLILESSNVIQSPQVNLNDLLNNTNPSFSQIPIIDQQKLSIPILEKLTNTSINNINKQIGGPSNLINNISGGINQPIDLNKIKKEIDDHKSGGEGKVLPKEEPLENDPSKVCLPKLKLFTKPVPFNPPEMGKKNNTNMEFNYLLNKTKGDVHEFTKKIPICISKKVFNIVKILNSGGEKECTSNGNEDYGNILENFEDMVTYQEGLLNVNKNNFLNLKILNHRILRRINRNDIGNCNSSHLEKEKINNYLPIEVVDGEMSTSCKRRRESSSERMHLNSNMGESRNNLLIKDQFIENNKVKRFKITIPENDESSLDDLNEKYFITKENDGTNSNINNQLTIEKLGRKVLEEEDKIVNGLPKELNSLNNKKDTSINIGDCIISPLIENYLSYFKNELFYQLKKKKAKNNVNCATITSNNVSNNKSIESMIINLKPNELNEIIRKVSSTSSIQSGLNNKKSINSLENIVESIVKNSTSLGSRQNLSNYPDLPNNNLNIPQSYTLPLKISTSTNDDNNLQRQIFSNTEIQRTAELEELLNKTFTT</sequence>
<organism evidence="2">
    <name type="scientific">Strongyloides stercoralis</name>
    <name type="common">Threadworm</name>
    <dbReference type="NCBI Taxonomy" id="6248"/>
    <lineage>
        <taxon>Eukaryota</taxon>
        <taxon>Metazoa</taxon>
        <taxon>Ecdysozoa</taxon>
        <taxon>Nematoda</taxon>
        <taxon>Chromadorea</taxon>
        <taxon>Rhabditida</taxon>
        <taxon>Tylenchina</taxon>
        <taxon>Panagrolaimomorpha</taxon>
        <taxon>Strongyloidoidea</taxon>
        <taxon>Strongyloididae</taxon>
        <taxon>Strongyloides</taxon>
    </lineage>
</organism>
<dbReference type="WBParaSite" id="TCONS_00001535.p1">
    <property type="protein sequence ID" value="TCONS_00001535.p1"/>
    <property type="gene ID" value="XLOC_001415"/>
</dbReference>
<dbReference type="STRING" id="6248.A0A0K0EPL1"/>
<protein>
    <submittedName>
        <fullName evidence="2">GLTSCR1 domain-containing protein</fullName>
    </submittedName>
</protein>
<keyword evidence="1" id="KW-1185">Reference proteome</keyword>
<reference evidence="2" key="1">
    <citation type="submission" date="2015-08" db="UniProtKB">
        <authorList>
            <consortium name="WormBaseParasite"/>
        </authorList>
    </citation>
    <scope>IDENTIFICATION</scope>
</reference>
<dbReference type="WBParaSite" id="SSTP_0001139700.1">
    <property type="protein sequence ID" value="SSTP_0001139700.1"/>
    <property type="gene ID" value="SSTP_0001139700"/>
</dbReference>
<evidence type="ECO:0000313" key="2">
    <source>
        <dbReference type="WBParaSite" id="SSTP_0001139700.1"/>
    </source>
</evidence>
<dbReference type="Proteomes" id="UP000035681">
    <property type="component" value="Unplaced"/>
</dbReference>
<dbReference type="AlphaFoldDB" id="A0A0K0EPL1"/>